<dbReference type="Proteomes" id="UP001257627">
    <property type="component" value="Unassembled WGS sequence"/>
</dbReference>
<organism evidence="2 3">
    <name type="scientific">Streptomyces mirabilis</name>
    <dbReference type="NCBI Taxonomy" id="68239"/>
    <lineage>
        <taxon>Bacteria</taxon>
        <taxon>Bacillati</taxon>
        <taxon>Actinomycetota</taxon>
        <taxon>Actinomycetes</taxon>
        <taxon>Kitasatosporales</taxon>
        <taxon>Streptomycetaceae</taxon>
        <taxon>Streptomyces</taxon>
    </lineage>
</organism>
<comment type="caution">
    <text evidence="2">The sequence shown here is derived from an EMBL/GenBank/DDBJ whole genome shotgun (WGS) entry which is preliminary data.</text>
</comment>
<evidence type="ECO:0000256" key="1">
    <source>
        <dbReference type="SAM" id="SignalP"/>
    </source>
</evidence>
<keyword evidence="1" id="KW-0732">Signal</keyword>
<accession>A0ABU3UBS8</accession>
<feature type="signal peptide" evidence="1">
    <location>
        <begin position="1"/>
        <end position="33"/>
    </location>
</feature>
<dbReference type="PROSITE" id="PS51257">
    <property type="entry name" value="PROKAR_LIPOPROTEIN"/>
    <property type="match status" value="1"/>
</dbReference>
<dbReference type="EMBL" id="JARAKF010000001">
    <property type="protein sequence ID" value="MDU8991368.1"/>
    <property type="molecule type" value="Genomic_DNA"/>
</dbReference>
<protein>
    <recommendedName>
        <fullName evidence="4">Sporulation and spore germination</fullName>
    </recommendedName>
</protein>
<gene>
    <name evidence="2" type="ORF">PU648_02955</name>
</gene>
<proteinExistence type="predicted"/>
<sequence>MSRTCRPSRIALLLTTALLLSSCGIPETGVVEAGEPATGIRPTYVLYFVGEGTLLAVRRHVLGPGGIETAVAMLFQGPDAQERGKGMTTELPSMRDAPTVRTDGGWLSIELPDGTAPLTETALAQLICTAADARLVETPDADTASTHVTVTVPVTGPGGWRAEGSSTTCPSMTGTG</sequence>
<evidence type="ECO:0008006" key="4">
    <source>
        <dbReference type="Google" id="ProtNLM"/>
    </source>
</evidence>
<dbReference type="RefSeq" id="WP_316732329.1">
    <property type="nucleotide sequence ID" value="NZ_JARAKF010000001.1"/>
</dbReference>
<evidence type="ECO:0000313" key="3">
    <source>
        <dbReference type="Proteomes" id="UP001257627"/>
    </source>
</evidence>
<evidence type="ECO:0000313" key="2">
    <source>
        <dbReference type="EMBL" id="MDU8991368.1"/>
    </source>
</evidence>
<feature type="chain" id="PRO_5047494695" description="Sporulation and spore germination" evidence="1">
    <location>
        <begin position="34"/>
        <end position="176"/>
    </location>
</feature>
<keyword evidence="3" id="KW-1185">Reference proteome</keyword>
<name>A0ABU3UBS8_9ACTN</name>
<reference evidence="2 3" key="1">
    <citation type="submission" date="2023-02" db="EMBL/GenBank/DDBJ databases">
        <authorList>
            <person name="Maleckis M."/>
        </authorList>
    </citation>
    <scope>NUCLEOTIDE SEQUENCE [LARGE SCALE GENOMIC DNA]</scope>
    <source>
        <strain evidence="2 3">P8-A2</strain>
    </source>
</reference>